<reference evidence="1 2" key="1">
    <citation type="submission" date="2020-04" db="EMBL/GenBank/DDBJ databases">
        <authorList>
            <person name="Laetsch R D."/>
            <person name="Stevens L."/>
            <person name="Kumar S."/>
            <person name="Blaxter L. M."/>
        </authorList>
    </citation>
    <scope>NUCLEOTIDE SEQUENCE [LARGE SCALE GENOMIC DNA]</scope>
</reference>
<dbReference type="PANTHER" id="PTHR14042:SF24">
    <property type="entry name" value="PROTEIN DOPEY-1 HOMOLOG"/>
    <property type="match status" value="1"/>
</dbReference>
<dbReference type="GO" id="GO:0006895">
    <property type="term" value="P:Golgi to endosome transport"/>
    <property type="evidence" value="ECO:0007669"/>
    <property type="project" value="InterPro"/>
</dbReference>
<accession>A0A8S1F5C6</accession>
<gene>
    <name evidence="1" type="ORF">CBOVIS_LOCUS9578</name>
</gene>
<dbReference type="AlphaFoldDB" id="A0A8S1F5C6"/>
<dbReference type="Proteomes" id="UP000494206">
    <property type="component" value="Unassembled WGS sequence"/>
</dbReference>
<dbReference type="InterPro" id="IPR040314">
    <property type="entry name" value="DOP1"/>
</dbReference>
<comment type="caution">
    <text evidence="1">The sequence shown here is derived from an EMBL/GenBank/DDBJ whole genome shotgun (WGS) entry which is preliminary data.</text>
</comment>
<sequence>MLLFRSNDAAKLRKSLPKLLAKIFVKYAPEKTSNKKFRQNLKTLLKRCAKIGVASFFTEFWRIANELPESRLGAMTYLICMVEHLESRVSINGDDDEAMVEAFCKMASIDADEALKHCLLKLLAKINDRCTAVKPREWIIQMSTGNCQDLLLRANLLEFLLNVRRCSLRAKNSYLEEDLFILPRCFPTFVDPILSSADTQFIEKLEFYELCANALWMCLTSKTYSSYHYKWAVQLHRIHLLDHSDGPSFVEKFIVDHLMSDDKKIVARAHETFDTYFQSLNSRTNVIRPLNSVYMLLPEMSPNSSL</sequence>
<proteinExistence type="predicted"/>
<dbReference type="GO" id="GO:0005802">
    <property type="term" value="C:trans-Golgi network"/>
    <property type="evidence" value="ECO:0007669"/>
    <property type="project" value="TreeGrafter"/>
</dbReference>
<dbReference type="PANTHER" id="PTHR14042">
    <property type="entry name" value="DOPEY-RELATED"/>
    <property type="match status" value="1"/>
</dbReference>
<evidence type="ECO:0000313" key="1">
    <source>
        <dbReference type="EMBL" id="CAB3407691.1"/>
    </source>
</evidence>
<dbReference type="GO" id="GO:0005768">
    <property type="term" value="C:endosome"/>
    <property type="evidence" value="ECO:0007669"/>
    <property type="project" value="TreeGrafter"/>
</dbReference>
<organism evidence="1 2">
    <name type="scientific">Caenorhabditis bovis</name>
    <dbReference type="NCBI Taxonomy" id="2654633"/>
    <lineage>
        <taxon>Eukaryota</taxon>
        <taxon>Metazoa</taxon>
        <taxon>Ecdysozoa</taxon>
        <taxon>Nematoda</taxon>
        <taxon>Chromadorea</taxon>
        <taxon>Rhabditida</taxon>
        <taxon>Rhabditina</taxon>
        <taxon>Rhabditomorpha</taxon>
        <taxon>Rhabditoidea</taxon>
        <taxon>Rhabditidae</taxon>
        <taxon>Peloderinae</taxon>
        <taxon>Caenorhabditis</taxon>
    </lineage>
</organism>
<name>A0A8S1F5C6_9PELO</name>
<dbReference type="EMBL" id="CADEPM010000006">
    <property type="protein sequence ID" value="CAB3407691.1"/>
    <property type="molecule type" value="Genomic_DNA"/>
</dbReference>
<protein>
    <submittedName>
        <fullName evidence="1">Uncharacterized protein</fullName>
    </submittedName>
</protein>
<keyword evidence="2" id="KW-1185">Reference proteome</keyword>
<dbReference type="GO" id="GO:0005829">
    <property type="term" value="C:cytosol"/>
    <property type="evidence" value="ECO:0007669"/>
    <property type="project" value="GOC"/>
</dbReference>
<evidence type="ECO:0000313" key="2">
    <source>
        <dbReference type="Proteomes" id="UP000494206"/>
    </source>
</evidence>